<dbReference type="InterPro" id="IPR015421">
    <property type="entry name" value="PyrdxlP-dep_Trfase_major"/>
</dbReference>
<comment type="cofactor">
    <cofactor evidence="1">
        <name>pyridoxal 5'-phosphate</name>
        <dbReference type="ChEBI" id="CHEBI:597326"/>
    </cofactor>
</comment>
<dbReference type="InterPro" id="IPR000310">
    <property type="entry name" value="Orn/Lys/Arg_deCO2ase_major_dom"/>
</dbReference>
<keyword evidence="9" id="KW-1185">Reference proteome</keyword>
<reference evidence="8 9" key="1">
    <citation type="submission" date="2019-08" db="EMBL/GenBank/DDBJ databases">
        <title>In-depth cultivation of the pig gut microbiome towards novel bacterial diversity and tailored functional studies.</title>
        <authorList>
            <person name="Wylensek D."/>
            <person name="Hitch T.C.A."/>
            <person name="Clavel T."/>
        </authorList>
    </citation>
    <scope>NUCLEOTIDE SEQUENCE [LARGE SCALE GENOMIC DNA]</scope>
    <source>
        <strain evidence="8 9">Oil+RF-744-GAM-WT-6</strain>
    </source>
</reference>
<feature type="domain" description="Orn/Lys/Arg decarboxylase C-terminal" evidence="7">
    <location>
        <begin position="411"/>
        <end position="468"/>
    </location>
</feature>
<evidence type="ECO:0000259" key="7">
    <source>
        <dbReference type="Pfam" id="PF03711"/>
    </source>
</evidence>
<evidence type="ECO:0000259" key="6">
    <source>
        <dbReference type="Pfam" id="PF01276"/>
    </source>
</evidence>
<gene>
    <name evidence="8" type="ORF">FYJ51_00760</name>
</gene>
<evidence type="ECO:0000313" key="8">
    <source>
        <dbReference type="EMBL" id="MSS57443.1"/>
    </source>
</evidence>
<feature type="domain" description="Orn/Lys/Arg decarboxylases family 1 pyridoxal-P attachment site" evidence="6">
    <location>
        <begin position="35"/>
        <end position="339"/>
    </location>
</feature>
<dbReference type="Gene3D" id="3.40.640.10">
    <property type="entry name" value="Type I PLP-dependent aspartate aminotransferase-like (Major domain)"/>
    <property type="match status" value="1"/>
</dbReference>
<dbReference type="GO" id="GO:0016831">
    <property type="term" value="F:carboxy-lyase activity"/>
    <property type="evidence" value="ECO:0007669"/>
    <property type="project" value="UniProtKB-KW"/>
</dbReference>
<evidence type="ECO:0000313" key="9">
    <source>
        <dbReference type="Proteomes" id="UP000461880"/>
    </source>
</evidence>
<dbReference type="InterPro" id="IPR052357">
    <property type="entry name" value="Orn_Lys_Arg_decarboxylase-I"/>
</dbReference>
<keyword evidence="5" id="KW-0456">Lyase</keyword>
<comment type="caution">
    <text evidence="8">The sequence shown here is derived from an EMBL/GenBank/DDBJ whole genome shotgun (WGS) entry which is preliminary data.</text>
</comment>
<evidence type="ECO:0000256" key="1">
    <source>
        <dbReference type="ARBA" id="ARBA00001933"/>
    </source>
</evidence>
<dbReference type="AlphaFoldDB" id="A0A7X2NR13"/>
<sequence length="493" mass="55018">MRPSAGFHLLPLFILYNTPCMKKITNYPSGYLEFQLQKYSESGQIPFHMPGHKRQVSSTHAIDFSLDFTEVPGTDDLHHASGILKDAMSRTADLYDSEHTWYLVNGSTCGNLAGIFAMTKEGGEVIAARNCHRSVYHAMQLRNLKVHWIMPAYLPEYEIYGSVSPSDVKKALETYPESEAVILTSPTYEGVLSDIHAIAEIAHSHRIPLFVDEAHGAHLFLKGFPQGAVKAGADVVVQSPHKTLFSATQSAWMHLDGALVKAEEIEKQLGIFETSSPSYPLMMSLDGCTAMWAAEKKEYAKTWLQNIHLFEDLTSSLKHIRILQHPAIQDQLGIFAYDPGKILIQTPVSGAEFLTYLHDAYHCTLEMAEGHHVLAMTSAADDPEDLRILAEALNEADGKMEDPRRFDPLPITLPEARMSIHDAIEAEHDTIPLQESKGRTAGEYLFLYPPGIPLIVPGEIISEDQLSMLEEKAEERYEIRSSESEPGFIKTCR</sequence>
<dbReference type="Pfam" id="PF03711">
    <property type="entry name" value="OKR_DC_1_C"/>
    <property type="match status" value="1"/>
</dbReference>
<keyword evidence="8" id="KW-0808">Transferase</keyword>
<dbReference type="GO" id="GO:0008483">
    <property type="term" value="F:transaminase activity"/>
    <property type="evidence" value="ECO:0007669"/>
    <property type="project" value="UniProtKB-KW"/>
</dbReference>
<keyword evidence="4" id="KW-0663">Pyridoxal phosphate</keyword>
<dbReference type="InterPro" id="IPR008286">
    <property type="entry name" value="Prn/Lys/Arg_de-COase_C"/>
</dbReference>
<dbReference type="SUPFAM" id="SSF53383">
    <property type="entry name" value="PLP-dependent transferases"/>
    <property type="match status" value="1"/>
</dbReference>
<name>A0A7X2NR13_9FIRM</name>
<evidence type="ECO:0000256" key="4">
    <source>
        <dbReference type="ARBA" id="ARBA00022898"/>
    </source>
</evidence>
<proteinExistence type="inferred from homology"/>
<evidence type="ECO:0000256" key="5">
    <source>
        <dbReference type="ARBA" id="ARBA00023239"/>
    </source>
</evidence>
<organism evidence="8 9">
    <name type="scientific">Stecheria intestinalis</name>
    <dbReference type="NCBI Taxonomy" id="2606630"/>
    <lineage>
        <taxon>Bacteria</taxon>
        <taxon>Bacillati</taxon>
        <taxon>Bacillota</taxon>
        <taxon>Erysipelotrichia</taxon>
        <taxon>Erysipelotrichales</taxon>
        <taxon>Erysipelotrichaceae</taxon>
        <taxon>Stecheria</taxon>
    </lineage>
</organism>
<dbReference type="PANTHER" id="PTHR43277">
    <property type="entry name" value="ARGININE DECARBOXYLASE"/>
    <property type="match status" value="1"/>
</dbReference>
<evidence type="ECO:0000256" key="3">
    <source>
        <dbReference type="ARBA" id="ARBA00022793"/>
    </source>
</evidence>
<accession>A0A7X2NR13</accession>
<dbReference type="Gene3D" id="3.90.100.10">
    <property type="entry name" value="Orn/Lys/Arg decarboxylase, C-terminal domain"/>
    <property type="match status" value="1"/>
</dbReference>
<dbReference type="Pfam" id="PF01276">
    <property type="entry name" value="OKR_DC_1"/>
    <property type="match status" value="1"/>
</dbReference>
<dbReference type="Proteomes" id="UP000461880">
    <property type="component" value="Unassembled WGS sequence"/>
</dbReference>
<evidence type="ECO:0000256" key="2">
    <source>
        <dbReference type="ARBA" id="ARBA00010671"/>
    </source>
</evidence>
<protein>
    <submittedName>
        <fullName evidence="8">Aminotransferase class V-fold PLP-dependent enzyme</fullName>
    </submittedName>
</protein>
<keyword evidence="3" id="KW-0210">Decarboxylase</keyword>
<dbReference type="PANTHER" id="PTHR43277:SF4">
    <property type="entry name" value="ARGININE DECARBOXYLASE"/>
    <property type="match status" value="1"/>
</dbReference>
<dbReference type="EMBL" id="VUMN01000001">
    <property type="protein sequence ID" value="MSS57443.1"/>
    <property type="molecule type" value="Genomic_DNA"/>
</dbReference>
<keyword evidence="8" id="KW-0032">Aminotransferase</keyword>
<dbReference type="InterPro" id="IPR015424">
    <property type="entry name" value="PyrdxlP-dep_Trfase"/>
</dbReference>
<comment type="similarity">
    <text evidence="2">Belongs to the Orn/Lys/Arg decarboxylase class-I family.</text>
</comment>